<evidence type="ECO:0000313" key="4">
    <source>
        <dbReference type="EMBL" id="MEQ2369383.1"/>
    </source>
</evidence>
<sequence length="173" mass="18935">MQGRNSHIHRLLIFISIFLCLLCGILFTQSSAGPSGNSKLSVTIRDTAVVPEATPVPTVSDTAASSDSDIIPATSTPTPTPETQKASPEAENGVWTANGSDWLFMVDGTAYTGWLTDTDGKRYYFNKNGIMQREWLKLKRKTYYLDEDGILQTGTFTADGKKYKTADDGSIQK</sequence>
<evidence type="ECO:0000256" key="2">
    <source>
        <dbReference type="PROSITE-ProRule" id="PRU00591"/>
    </source>
</evidence>
<feature type="compositionally biased region" description="Low complexity" evidence="3">
    <location>
        <begin position="53"/>
        <end position="83"/>
    </location>
</feature>
<dbReference type="RefSeq" id="WP_349055717.1">
    <property type="nucleotide sequence ID" value="NZ_JBBMEJ010000001.1"/>
</dbReference>
<dbReference type="Pfam" id="PF19127">
    <property type="entry name" value="Choline_bind_3"/>
    <property type="match status" value="1"/>
</dbReference>
<gene>
    <name evidence="4" type="ORF">WMO28_00220</name>
</gene>
<dbReference type="EMBL" id="JBBMEJ010000001">
    <property type="protein sequence ID" value="MEQ2369383.1"/>
    <property type="molecule type" value="Genomic_DNA"/>
</dbReference>
<dbReference type="SUPFAM" id="SSF69360">
    <property type="entry name" value="Cell wall binding repeat"/>
    <property type="match status" value="1"/>
</dbReference>
<dbReference type="PROSITE" id="PS51170">
    <property type="entry name" value="CW"/>
    <property type="match status" value="1"/>
</dbReference>
<dbReference type="InterPro" id="IPR018337">
    <property type="entry name" value="Cell_wall/Cho-bd_repeat"/>
</dbReference>
<evidence type="ECO:0000256" key="3">
    <source>
        <dbReference type="SAM" id="MobiDB-lite"/>
    </source>
</evidence>
<organism evidence="4 5">
    <name type="scientific">Blautia aquisgranensis</name>
    <dbReference type="NCBI Taxonomy" id="3133153"/>
    <lineage>
        <taxon>Bacteria</taxon>
        <taxon>Bacillati</taxon>
        <taxon>Bacillota</taxon>
        <taxon>Clostridia</taxon>
        <taxon>Lachnospirales</taxon>
        <taxon>Lachnospiraceae</taxon>
        <taxon>Blautia</taxon>
    </lineage>
</organism>
<proteinExistence type="predicted"/>
<comment type="caution">
    <text evidence="4">The sequence shown here is derived from an EMBL/GenBank/DDBJ whole genome shotgun (WGS) entry which is preliminary data.</text>
</comment>
<dbReference type="Proteomes" id="UP001473063">
    <property type="component" value="Unassembled WGS sequence"/>
</dbReference>
<protein>
    <submittedName>
        <fullName evidence="4">Cell wall-binding protein</fullName>
    </submittedName>
</protein>
<feature type="region of interest" description="Disordered" evidence="3">
    <location>
        <begin position="53"/>
        <end position="92"/>
    </location>
</feature>
<feature type="repeat" description="Cell wall-binding" evidence="2">
    <location>
        <begin position="111"/>
        <end position="131"/>
    </location>
</feature>
<evidence type="ECO:0000313" key="5">
    <source>
        <dbReference type="Proteomes" id="UP001473063"/>
    </source>
</evidence>
<keyword evidence="1" id="KW-0677">Repeat</keyword>
<accession>A0ABV1BDQ1</accession>
<keyword evidence="5" id="KW-1185">Reference proteome</keyword>
<reference evidence="4 5" key="1">
    <citation type="submission" date="2024-03" db="EMBL/GenBank/DDBJ databases">
        <title>Human intestinal bacterial collection.</title>
        <authorList>
            <person name="Pauvert C."/>
            <person name="Hitch T.C.A."/>
            <person name="Clavel T."/>
        </authorList>
    </citation>
    <scope>NUCLEOTIDE SEQUENCE [LARGE SCALE GENOMIC DNA]</scope>
    <source>
        <strain evidence="4 5">CLA-JM-H16</strain>
    </source>
</reference>
<dbReference type="Gene3D" id="2.10.270.10">
    <property type="entry name" value="Cholin Binding"/>
    <property type="match status" value="1"/>
</dbReference>
<name>A0ABV1BDQ1_9FIRM</name>
<evidence type="ECO:0000256" key="1">
    <source>
        <dbReference type="ARBA" id="ARBA00022737"/>
    </source>
</evidence>